<protein>
    <recommendedName>
        <fullName evidence="7">Protein kinase domain-containing protein</fullName>
    </recommendedName>
</protein>
<dbReference type="RefSeq" id="WP_281093544.1">
    <property type="nucleotide sequence ID" value="NZ_JARYZI010000003.1"/>
</dbReference>
<dbReference type="SUPFAM" id="SSF56112">
    <property type="entry name" value="Protein kinase-like (PK-like)"/>
    <property type="match status" value="1"/>
</dbReference>
<reference evidence="8 9" key="1">
    <citation type="submission" date="2023-04" db="EMBL/GenBank/DDBJ databases">
        <title>Fusibacter bizertensis strain WBS, isolated from littoral bottom sediments of the Arctic seas - biochemical and genomic analysis.</title>
        <authorList>
            <person name="Brioukhanov A.L."/>
        </authorList>
    </citation>
    <scope>NUCLEOTIDE SEQUENCE [LARGE SCALE GENOMIC DNA]</scope>
    <source>
        <strain evidence="8 9">WBS</strain>
    </source>
</reference>
<proteinExistence type="predicted"/>
<keyword evidence="1" id="KW-0723">Serine/threonine-protein kinase</keyword>
<dbReference type="Pfam" id="PF00069">
    <property type="entry name" value="Pkinase"/>
    <property type="match status" value="1"/>
</dbReference>
<dbReference type="EMBL" id="JARYZI010000003">
    <property type="protein sequence ID" value="MDH8677724.1"/>
    <property type="molecule type" value="Genomic_DNA"/>
</dbReference>
<evidence type="ECO:0000256" key="2">
    <source>
        <dbReference type="ARBA" id="ARBA00022679"/>
    </source>
</evidence>
<evidence type="ECO:0000256" key="4">
    <source>
        <dbReference type="ARBA" id="ARBA00022777"/>
    </source>
</evidence>
<accession>A0ABT6NBE7</accession>
<keyword evidence="5" id="KW-0067">ATP-binding</keyword>
<dbReference type="InterPro" id="IPR011009">
    <property type="entry name" value="Kinase-like_dom_sf"/>
</dbReference>
<evidence type="ECO:0000313" key="9">
    <source>
        <dbReference type="Proteomes" id="UP001158045"/>
    </source>
</evidence>
<name>A0ABT6NBE7_9FIRM</name>
<evidence type="ECO:0000256" key="3">
    <source>
        <dbReference type="ARBA" id="ARBA00022741"/>
    </source>
</evidence>
<comment type="caution">
    <text evidence="8">The sequence shown here is derived from an EMBL/GenBank/DDBJ whole genome shotgun (WGS) entry which is preliminary data.</text>
</comment>
<keyword evidence="2" id="KW-0808">Transferase</keyword>
<gene>
    <name evidence="8" type="ORF">QE109_06175</name>
</gene>
<evidence type="ECO:0000313" key="8">
    <source>
        <dbReference type="EMBL" id="MDH8677724.1"/>
    </source>
</evidence>
<evidence type="ECO:0000259" key="7">
    <source>
        <dbReference type="PROSITE" id="PS50011"/>
    </source>
</evidence>
<dbReference type="SMART" id="SM00220">
    <property type="entry name" value="S_TKc"/>
    <property type="match status" value="1"/>
</dbReference>
<dbReference type="InterPro" id="IPR000719">
    <property type="entry name" value="Prot_kinase_dom"/>
</dbReference>
<keyword evidence="9" id="KW-1185">Reference proteome</keyword>
<dbReference type="Gene3D" id="3.30.200.20">
    <property type="entry name" value="Phosphorylase Kinase, domain 1"/>
    <property type="match status" value="1"/>
</dbReference>
<evidence type="ECO:0000256" key="5">
    <source>
        <dbReference type="ARBA" id="ARBA00022840"/>
    </source>
</evidence>
<feature type="region of interest" description="Disordered" evidence="6">
    <location>
        <begin position="1"/>
        <end position="27"/>
    </location>
</feature>
<dbReference type="PANTHER" id="PTHR24345:SF0">
    <property type="entry name" value="CELL CYCLE SERINE_THREONINE-PROTEIN KINASE CDC5_MSD2"/>
    <property type="match status" value="1"/>
</dbReference>
<dbReference type="PROSITE" id="PS50011">
    <property type="entry name" value="PROTEIN_KINASE_DOM"/>
    <property type="match status" value="1"/>
</dbReference>
<dbReference type="PANTHER" id="PTHR24345">
    <property type="entry name" value="SERINE/THREONINE-PROTEIN KINASE PLK"/>
    <property type="match status" value="1"/>
</dbReference>
<sequence length="477" mass="54950">MKIIDQSNSYYKSKKTNAKKQSESKQKTEEVRMSDVLISGDYVSNGERKLRVLKELGGGGQGNVYLVTDNGEQFALKWYNKQSSTTEQYHAIEMLVEKGAPSDKFVWPLAIVEGESKDNFGYIMPVIDTKRYTKLSHYFSGEIKSKRFEPIIDACIRMAHGFYELHLSGLCYRDISFGNLFVDFENGEVKICDNDNVTFDNLTSSEDIWGTHGFMAPEVVRGEKPPSSQTDLFSLSVVLFRMLHLQHPLQGQKEYDIEIVDYDALVDLYGHNPIFIYDPIDETNRPVKGKKDMAQAYWPYYPNFIKERFIEAFTSGLHDPNQRIVESIWVKELATLRASLMYCYNCGEQLFYDKTRLSYADHCPKCGSVVDTLPPRMKIGDKIVMLNHDTVLYNSQISNLDPMDYEKPYLKVEVHPRHPEVWGIRNLSDDVWRYELNDESIKEVFKEGIIPIKDGLEIYFGNQIGQLKTGTKLAIKK</sequence>
<evidence type="ECO:0000256" key="1">
    <source>
        <dbReference type="ARBA" id="ARBA00022527"/>
    </source>
</evidence>
<feature type="compositionally biased region" description="Polar residues" evidence="6">
    <location>
        <begin position="1"/>
        <end position="11"/>
    </location>
</feature>
<keyword evidence="3" id="KW-0547">Nucleotide-binding</keyword>
<evidence type="ECO:0000256" key="6">
    <source>
        <dbReference type="SAM" id="MobiDB-lite"/>
    </source>
</evidence>
<organism evidence="8 9">
    <name type="scientific">Fusibacter bizertensis</name>
    <dbReference type="NCBI Taxonomy" id="1488331"/>
    <lineage>
        <taxon>Bacteria</taxon>
        <taxon>Bacillati</taxon>
        <taxon>Bacillota</taxon>
        <taxon>Clostridia</taxon>
        <taxon>Eubacteriales</taxon>
        <taxon>Eubacteriales Family XII. Incertae Sedis</taxon>
        <taxon>Fusibacter</taxon>
    </lineage>
</organism>
<dbReference type="Gene3D" id="1.10.510.10">
    <property type="entry name" value="Transferase(Phosphotransferase) domain 1"/>
    <property type="match status" value="1"/>
</dbReference>
<feature type="domain" description="Protein kinase" evidence="7">
    <location>
        <begin position="50"/>
        <end position="336"/>
    </location>
</feature>
<dbReference type="Proteomes" id="UP001158045">
    <property type="component" value="Unassembled WGS sequence"/>
</dbReference>
<keyword evidence="4" id="KW-0418">Kinase</keyword>